<organism evidence="1 2">
    <name type="scientific">Protea cynaroides</name>
    <dbReference type="NCBI Taxonomy" id="273540"/>
    <lineage>
        <taxon>Eukaryota</taxon>
        <taxon>Viridiplantae</taxon>
        <taxon>Streptophyta</taxon>
        <taxon>Embryophyta</taxon>
        <taxon>Tracheophyta</taxon>
        <taxon>Spermatophyta</taxon>
        <taxon>Magnoliopsida</taxon>
        <taxon>Proteales</taxon>
        <taxon>Proteaceae</taxon>
        <taxon>Protea</taxon>
    </lineage>
</organism>
<protein>
    <submittedName>
        <fullName evidence="1">Uncharacterized protein</fullName>
    </submittedName>
</protein>
<reference evidence="1" key="1">
    <citation type="journal article" date="2023" name="Plant J.">
        <title>The genome of the king protea, Protea cynaroides.</title>
        <authorList>
            <person name="Chang J."/>
            <person name="Duong T.A."/>
            <person name="Schoeman C."/>
            <person name="Ma X."/>
            <person name="Roodt D."/>
            <person name="Barker N."/>
            <person name="Li Z."/>
            <person name="Van de Peer Y."/>
            <person name="Mizrachi E."/>
        </authorList>
    </citation>
    <scope>NUCLEOTIDE SEQUENCE</scope>
    <source>
        <tissue evidence="1">Young leaves</tissue>
    </source>
</reference>
<dbReference type="Proteomes" id="UP001141806">
    <property type="component" value="Unassembled WGS sequence"/>
</dbReference>
<name>A0A9Q0H887_9MAGN</name>
<evidence type="ECO:0000313" key="1">
    <source>
        <dbReference type="EMBL" id="KAJ4959322.1"/>
    </source>
</evidence>
<gene>
    <name evidence="1" type="ORF">NE237_026433</name>
</gene>
<accession>A0A9Q0H887</accession>
<evidence type="ECO:0000313" key="2">
    <source>
        <dbReference type="Proteomes" id="UP001141806"/>
    </source>
</evidence>
<dbReference type="AlphaFoldDB" id="A0A9Q0H887"/>
<proteinExistence type="predicted"/>
<keyword evidence="2" id="KW-1185">Reference proteome</keyword>
<comment type="caution">
    <text evidence="1">The sequence shown here is derived from an EMBL/GenBank/DDBJ whole genome shotgun (WGS) entry which is preliminary data.</text>
</comment>
<sequence length="186" mass="19763">MDRWADVSDNDSLSTDGGADLMMADGDMATFTEVGVENRDPTQMVEGHNTPREGHVASTMDPNGNLTIANVAVMQGMTSNTAAVSKVVREAHSRESFHSSCGTKTVNEGRVEVVFDDIVTNDIGGALTEVGKRPTGQLACRGKVVVGQPSHVNLEDVVTAVVGNRIQVARSVTFSPRVTHSRKGAR</sequence>
<dbReference type="EMBL" id="JAMYWD010000010">
    <property type="protein sequence ID" value="KAJ4959322.1"/>
    <property type="molecule type" value="Genomic_DNA"/>
</dbReference>